<name>A0ABV5V6X2_9ACTN</name>
<comment type="similarity">
    <text evidence="3">Belongs to the mannose-6-phosphate isomerase type 1 family.</text>
</comment>
<comment type="catalytic activity">
    <reaction evidence="1">
        <text>D-mannose 6-phosphate = D-fructose 6-phosphate</text>
        <dbReference type="Rhea" id="RHEA:12356"/>
        <dbReference type="ChEBI" id="CHEBI:58735"/>
        <dbReference type="ChEBI" id="CHEBI:61527"/>
        <dbReference type="EC" id="5.3.1.8"/>
    </reaction>
</comment>
<keyword evidence="7 10" id="KW-0413">Isomerase</keyword>
<organism evidence="10 11">
    <name type="scientific">Streptomyces thermocoprophilus</name>
    <dbReference type="NCBI Taxonomy" id="78356"/>
    <lineage>
        <taxon>Bacteria</taxon>
        <taxon>Bacillati</taxon>
        <taxon>Actinomycetota</taxon>
        <taxon>Actinomycetes</taxon>
        <taxon>Kitasatosporales</taxon>
        <taxon>Streptomycetaceae</taxon>
        <taxon>Streptomyces</taxon>
    </lineage>
</organism>
<reference evidence="10 11" key="1">
    <citation type="submission" date="2024-09" db="EMBL/GenBank/DDBJ databases">
        <authorList>
            <person name="Sun Q."/>
            <person name="Mori K."/>
        </authorList>
    </citation>
    <scope>NUCLEOTIDE SEQUENCE [LARGE SCALE GENOMIC DNA]</scope>
    <source>
        <strain evidence="10 11">JCM 10918</strain>
    </source>
</reference>
<evidence type="ECO:0000256" key="5">
    <source>
        <dbReference type="ARBA" id="ARBA00022723"/>
    </source>
</evidence>
<dbReference type="CDD" id="cd07011">
    <property type="entry name" value="cupin_PMI_type_I_N"/>
    <property type="match status" value="1"/>
</dbReference>
<comment type="cofactor">
    <cofactor evidence="2">
        <name>Zn(2+)</name>
        <dbReference type="ChEBI" id="CHEBI:29105"/>
    </cofactor>
</comment>
<dbReference type="PANTHER" id="PTHR10309:SF0">
    <property type="entry name" value="MANNOSE-6-PHOSPHATE ISOMERASE"/>
    <property type="match status" value="1"/>
</dbReference>
<dbReference type="InterPro" id="IPR011051">
    <property type="entry name" value="RmlC_Cupin_sf"/>
</dbReference>
<dbReference type="NCBIfam" id="TIGR00218">
    <property type="entry name" value="manA"/>
    <property type="match status" value="1"/>
</dbReference>
<evidence type="ECO:0000313" key="10">
    <source>
        <dbReference type="EMBL" id="MFB9733579.1"/>
    </source>
</evidence>
<dbReference type="Gene3D" id="2.60.120.10">
    <property type="entry name" value="Jelly Rolls"/>
    <property type="match status" value="2"/>
</dbReference>
<dbReference type="Gene3D" id="1.10.441.10">
    <property type="entry name" value="Phosphomannose Isomerase, domain 2"/>
    <property type="match status" value="1"/>
</dbReference>
<evidence type="ECO:0000313" key="11">
    <source>
        <dbReference type="Proteomes" id="UP001589703"/>
    </source>
</evidence>
<dbReference type="InterPro" id="IPR016305">
    <property type="entry name" value="Mannose-6-P_Isomerase"/>
</dbReference>
<dbReference type="PANTHER" id="PTHR10309">
    <property type="entry name" value="MANNOSE-6-PHOSPHATE ISOMERASE"/>
    <property type="match status" value="1"/>
</dbReference>
<dbReference type="EMBL" id="JBHMAR010000001">
    <property type="protein sequence ID" value="MFB9733579.1"/>
    <property type="molecule type" value="Genomic_DNA"/>
</dbReference>
<evidence type="ECO:0000256" key="1">
    <source>
        <dbReference type="ARBA" id="ARBA00000757"/>
    </source>
</evidence>
<sequence length="456" mass="48187">MDLLEPIIKPYAWGSREALARLTGRHVPSAGPEAELWMGEHPSGPARLVRDGRTRTLREVVSGDPVRELGPECVDRFGGRLPFLLKVIAADQPLSIQVHPDRQQARAAYGAQTANGGEGPYSDDWPKPELLCALSPFEVLAGFRDQGEAAALLKSLGVDRLRPVIELLVGGGDDNGSDDNGSDDNGSDDNGSDDNGSGVPLTEALRTLLQWPVHDRDALVGEVVRACTRLSDDPGPHAAACAAVTRMARHHPGDLGLVASLLMRHQVLRPGSALYMPAGGLHAYVQGVGVEIMAASDNVLRAGLTTKEVNVPELLRVTDPAARVPVIGPSAVVGPSRTDVYLCPAEEFALYRTEPTSTPLPLVPQAGPRIVLCEEGAARLRAEGGETVTLDRGVCCFLPDSDRGVTVEGSGTLFIAGTGLTTHRPDTDVTRPPAHAQRSTHAATAMPPTPTGANRT</sequence>
<keyword evidence="5" id="KW-0479">Metal-binding</keyword>
<keyword evidence="6" id="KW-0862">Zinc</keyword>
<evidence type="ECO:0000256" key="2">
    <source>
        <dbReference type="ARBA" id="ARBA00001947"/>
    </source>
</evidence>
<evidence type="ECO:0000256" key="7">
    <source>
        <dbReference type="ARBA" id="ARBA00023235"/>
    </source>
</evidence>
<dbReference type="InterPro" id="IPR014710">
    <property type="entry name" value="RmlC-like_jellyroll"/>
</dbReference>
<keyword evidence="11" id="KW-1185">Reference proteome</keyword>
<dbReference type="EC" id="5.3.1.8" evidence="4"/>
<proteinExistence type="inferred from homology"/>
<evidence type="ECO:0000256" key="3">
    <source>
        <dbReference type="ARBA" id="ARBA00010772"/>
    </source>
</evidence>
<feature type="region of interest" description="Disordered" evidence="8">
    <location>
        <begin position="169"/>
        <end position="199"/>
    </location>
</feature>
<evidence type="ECO:0000256" key="6">
    <source>
        <dbReference type="ARBA" id="ARBA00022833"/>
    </source>
</evidence>
<comment type="caution">
    <text evidence="10">The sequence shown here is derived from an EMBL/GenBank/DDBJ whole genome shotgun (WGS) entry which is preliminary data.</text>
</comment>
<dbReference type="RefSeq" id="WP_385857690.1">
    <property type="nucleotide sequence ID" value="NZ_JBHMAR010000001.1"/>
</dbReference>
<dbReference type="InterPro" id="IPR001250">
    <property type="entry name" value="Man6P_Isoase-1"/>
</dbReference>
<dbReference type="SUPFAM" id="SSF51182">
    <property type="entry name" value="RmlC-like cupins"/>
    <property type="match status" value="1"/>
</dbReference>
<evidence type="ECO:0000256" key="8">
    <source>
        <dbReference type="SAM" id="MobiDB-lite"/>
    </source>
</evidence>
<dbReference type="GO" id="GO:0004476">
    <property type="term" value="F:mannose-6-phosphate isomerase activity"/>
    <property type="evidence" value="ECO:0007669"/>
    <property type="project" value="UniProtKB-EC"/>
</dbReference>
<protein>
    <recommendedName>
        <fullName evidence="4">mannose-6-phosphate isomerase</fullName>
        <ecNumber evidence="4">5.3.1.8</ecNumber>
    </recommendedName>
</protein>
<dbReference type="Pfam" id="PF20511">
    <property type="entry name" value="PMI_typeI_cat"/>
    <property type="match status" value="1"/>
</dbReference>
<feature type="compositionally biased region" description="Acidic residues" evidence="8">
    <location>
        <begin position="175"/>
        <end position="192"/>
    </location>
</feature>
<accession>A0ABV5V6X2</accession>
<feature type="region of interest" description="Disordered" evidence="8">
    <location>
        <begin position="423"/>
        <end position="456"/>
    </location>
</feature>
<gene>
    <name evidence="10" type="primary">manA</name>
    <name evidence="10" type="ORF">ACFFRO_00195</name>
</gene>
<dbReference type="PIRSF" id="PIRSF001480">
    <property type="entry name" value="Mannose-6-phosphate_isomerase"/>
    <property type="match status" value="1"/>
</dbReference>
<evidence type="ECO:0000256" key="4">
    <source>
        <dbReference type="ARBA" id="ARBA00011956"/>
    </source>
</evidence>
<dbReference type="InterPro" id="IPR046457">
    <property type="entry name" value="PMI_typeI_cat"/>
</dbReference>
<feature type="domain" description="Phosphomannose isomerase type I catalytic" evidence="9">
    <location>
        <begin position="4"/>
        <end position="145"/>
    </location>
</feature>
<evidence type="ECO:0000259" key="9">
    <source>
        <dbReference type="Pfam" id="PF20511"/>
    </source>
</evidence>
<dbReference type="Proteomes" id="UP001589703">
    <property type="component" value="Unassembled WGS sequence"/>
</dbReference>
<dbReference type="PRINTS" id="PR00714">
    <property type="entry name" value="MAN6PISMRASE"/>
</dbReference>